<dbReference type="PROSITE" id="PS50110">
    <property type="entry name" value="RESPONSE_REGULATORY"/>
    <property type="match status" value="1"/>
</dbReference>
<dbReference type="CDD" id="cd01948">
    <property type="entry name" value="EAL"/>
    <property type="match status" value="1"/>
</dbReference>
<dbReference type="RefSeq" id="WP_103525956.1">
    <property type="nucleotide sequence ID" value="NZ_JAIZDC010000014.1"/>
</dbReference>
<dbReference type="InterPro" id="IPR001789">
    <property type="entry name" value="Sig_transdc_resp-reg_receiver"/>
</dbReference>
<dbReference type="SMART" id="SM00448">
    <property type="entry name" value="REC"/>
    <property type="match status" value="1"/>
</dbReference>
<dbReference type="InterPro" id="IPR001633">
    <property type="entry name" value="EAL_dom"/>
</dbReference>
<name>A0A454JEJ6_9NEIS</name>
<evidence type="ECO:0000313" key="5">
    <source>
        <dbReference type="Proteomes" id="UP000274139"/>
    </source>
</evidence>
<dbReference type="SUPFAM" id="SSF52172">
    <property type="entry name" value="CheY-like"/>
    <property type="match status" value="1"/>
</dbReference>
<dbReference type="SMART" id="SM00052">
    <property type="entry name" value="EAL"/>
    <property type="match status" value="1"/>
</dbReference>
<dbReference type="Gene3D" id="3.20.20.450">
    <property type="entry name" value="EAL domain"/>
    <property type="match status" value="1"/>
</dbReference>
<sequence length="399" mass="44473">MNSRSVRKILIAEDNPSQVSVLKSFCEQLDNVLVRIAYDGVQACDISNETTALDLAIVDLHMPNMDGIQLVEKLARRPQLPALILISGNYSDLLSTSKQAAQELGFTRIGQLTKPIDKDELKLEIANLLDVSASNFVVDSNLPLIDIVTGLARNQFCAYYQAIYDLTSKKAVQIEALARWIHPQHGVIPPGSFIATLEHEGMISLLTRRIVQTSLDLLIGLADAGDLKVSINLSRKLLVDDEFIEWLIDQVELRRIAFSRIVLEITETMAFSNAGHTLAALIRLRMRGFELSLDDFGTGHTTLEHIKNLPITELKFDRSIVNDIHKNNRSQNIISGMAKIADGLGFRMVAEGIDNSQDLNYLRKHHRNINLQGFLLCKPVPASELEGRLALSEDIGCWM</sequence>
<feature type="modified residue" description="4-aspartylphosphate" evidence="1">
    <location>
        <position position="59"/>
    </location>
</feature>
<dbReference type="Pfam" id="PF00072">
    <property type="entry name" value="Response_reg"/>
    <property type="match status" value="1"/>
</dbReference>
<keyword evidence="1" id="KW-0597">Phosphoprotein</keyword>
<dbReference type="OrthoDB" id="9813903at2"/>
<dbReference type="CDD" id="cd17546">
    <property type="entry name" value="REC_hyHK_CKI1_RcsC-like"/>
    <property type="match status" value="1"/>
</dbReference>
<organism evidence="4 5">
    <name type="scientific">Aquitalea palustris</name>
    <dbReference type="NCBI Taxonomy" id="2480983"/>
    <lineage>
        <taxon>Bacteria</taxon>
        <taxon>Pseudomonadati</taxon>
        <taxon>Pseudomonadota</taxon>
        <taxon>Betaproteobacteria</taxon>
        <taxon>Neisseriales</taxon>
        <taxon>Chromobacteriaceae</taxon>
        <taxon>Aquitalea</taxon>
    </lineage>
</organism>
<dbReference type="PANTHER" id="PTHR33121">
    <property type="entry name" value="CYCLIC DI-GMP PHOSPHODIESTERASE PDEF"/>
    <property type="match status" value="1"/>
</dbReference>
<dbReference type="Pfam" id="PF00563">
    <property type="entry name" value="EAL"/>
    <property type="match status" value="1"/>
</dbReference>
<dbReference type="EMBL" id="RFAR01000080">
    <property type="protein sequence ID" value="RMC93441.1"/>
    <property type="molecule type" value="Genomic_DNA"/>
</dbReference>
<feature type="domain" description="Response regulatory" evidence="2">
    <location>
        <begin position="8"/>
        <end position="129"/>
    </location>
</feature>
<protein>
    <submittedName>
        <fullName evidence="4">EAL domain-containing protein</fullName>
    </submittedName>
</protein>
<dbReference type="PROSITE" id="PS50883">
    <property type="entry name" value="EAL"/>
    <property type="match status" value="1"/>
</dbReference>
<evidence type="ECO:0000259" key="3">
    <source>
        <dbReference type="PROSITE" id="PS50883"/>
    </source>
</evidence>
<dbReference type="GO" id="GO:0071111">
    <property type="term" value="F:cyclic-guanylate-specific phosphodiesterase activity"/>
    <property type="evidence" value="ECO:0007669"/>
    <property type="project" value="InterPro"/>
</dbReference>
<keyword evidence="5" id="KW-1185">Reference proteome</keyword>
<dbReference type="InterPro" id="IPR011006">
    <property type="entry name" value="CheY-like_superfamily"/>
</dbReference>
<evidence type="ECO:0000259" key="2">
    <source>
        <dbReference type="PROSITE" id="PS50110"/>
    </source>
</evidence>
<feature type="domain" description="EAL" evidence="3">
    <location>
        <begin position="140"/>
        <end position="393"/>
    </location>
</feature>
<proteinExistence type="predicted"/>
<gene>
    <name evidence="4" type="ORF">EAY64_17135</name>
</gene>
<dbReference type="Proteomes" id="UP000274139">
    <property type="component" value="Unassembled WGS sequence"/>
</dbReference>
<dbReference type="GO" id="GO:0000160">
    <property type="term" value="P:phosphorelay signal transduction system"/>
    <property type="evidence" value="ECO:0007669"/>
    <property type="project" value="InterPro"/>
</dbReference>
<dbReference type="SUPFAM" id="SSF141868">
    <property type="entry name" value="EAL domain-like"/>
    <property type="match status" value="1"/>
</dbReference>
<comment type="caution">
    <text evidence="4">The sequence shown here is derived from an EMBL/GenBank/DDBJ whole genome shotgun (WGS) entry which is preliminary data.</text>
</comment>
<evidence type="ECO:0000313" key="4">
    <source>
        <dbReference type="EMBL" id="RMC93441.1"/>
    </source>
</evidence>
<dbReference type="AlphaFoldDB" id="A0A454JEJ6"/>
<accession>A0A454JEJ6</accession>
<dbReference type="InterPro" id="IPR035919">
    <property type="entry name" value="EAL_sf"/>
</dbReference>
<dbReference type="Gene3D" id="3.40.50.2300">
    <property type="match status" value="1"/>
</dbReference>
<reference evidence="4 5" key="1">
    <citation type="submission" date="2018-10" db="EMBL/GenBank/DDBJ databases">
        <title>Draft genome sequence of Aquitalea MWU14-2217 isolated from a wild cranberry bog in Provincetown, Massachusetts.</title>
        <authorList>
            <person name="Ebadzadsahrai G."/>
            <person name="Soby S."/>
        </authorList>
    </citation>
    <scope>NUCLEOTIDE SEQUENCE [LARGE SCALE GENOMIC DNA]</scope>
    <source>
        <strain evidence="4 5">MWU14-2217</strain>
    </source>
</reference>
<evidence type="ECO:0000256" key="1">
    <source>
        <dbReference type="PROSITE-ProRule" id="PRU00169"/>
    </source>
</evidence>
<dbReference type="PANTHER" id="PTHR33121:SF79">
    <property type="entry name" value="CYCLIC DI-GMP PHOSPHODIESTERASE PDED-RELATED"/>
    <property type="match status" value="1"/>
</dbReference>
<dbReference type="InterPro" id="IPR050706">
    <property type="entry name" value="Cyclic-di-GMP_PDE-like"/>
</dbReference>